<reference evidence="2 3" key="1">
    <citation type="journal article" date="2019" name="Int. J. Syst. Evol. Microbiol.">
        <title>The Global Catalogue of Microorganisms (GCM) 10K type strain sequencing project: providing services to taxonomists for standard genome sequencing and annotation.</title>
        <authorList>
            <consortium name="The Broad Institute Genomics Platform"/>
            <consortium name="The Broad Institute Genome Sequencing Center for Infectious Disease"/>
            <person name="Wu L."/>
            <person name="Ma J."/>
        </authorList>
    </citation>
    <scope>NUCLEOTIDE SEQUENCE [LARGE SCALE GENOMIC DNA]</scope>
    <source>
        <strain evidence="2 3">LMG 29247</strain>
    </source>
</reference>
<dbReference type="InterPro" id="IPR013848">
    <property type="entry name" value="Methylthiotransferase_N"/>
</dbReference>
<sequence length="338" mass="38236">MRILLLRTWTTNIGNGFIDYGARAMLERAFPDAEIVETGGYPNHASDTAALWGGTRKLARMTGYDRGSYESPTHPIRRNTVNISELIDADLAVLPGCVLSRPTFRKYYDTLRQLRERNIPIVVVGGGGEEYDEDERKYVEAVFDALDIDVLLTRDRTAYEEYGDLVEYLYDGIDCSLFLGDGHQPPEANRTFDVHTFDKGEEPDIDETSTPTIIRPDHAPFDEPYHFPVGEQARKLVGLETPLFEAENVFVSDLVTDYLFLYANADVVRSDRIHACLPALTYGNRAQFYFDTPRANLFDRVPIDGDVTSEPVRFDMDELEREKDAQVDALEEGIATVL</sequence>
<dbReference type="AlphaFoldDB" id="A0ABD5SFP0"/>
<dbReference type="RefSeq" id="WP_273736809.1">
    <property type="nucleotide sequence ID" value="NZ_JAQIVI010000014.1"/>
</dbReference>
<keyword evidence="2" id="KW-0328">Glycosyltransferase</keyword>
<organism evidence="2 3">
    <name type="scientific">Natrinema soli</name>
    <dbReference type="NCBI Taxonomy" id="1930624"/>
    <lineage>
        <taxon>Archaea</taxon>
        <taxon>Methanobacteriati</taxon>
        <taxon>Methanobacteriota</taxon>
        <taxon>Stenosarchaea group</taxon>
        <taxon>Halobacteria</taxon>
        <taxon>Halobacteriales</taxon>
        <taxon>Natrialbaceae</taxon>
        <taxon>Natrinema</taxon>
    </lineage>
</organism>
<dbReference type="PROSITE" id="PS51449">
    <property type="entry name" value="MTTASE_N"/>
    <property type="match status" value="1"/>
</dbReference>
<gene>
    <name evidence="2" type="ORF">ACFQE6_01035</name>
</gene>
<evidence type="ECO:0000313" key="2">
    <source>
        <dbReference type="EMBL" id="MFC6763699.1"/>
    </source>
</evidence>
<comment type="caution">
    <text evidence="2">The sequence shown here is derived from an EMBL/GenBank/DDBJ whole genome shotgun (WGS) entry which is preliminary data.</text>
</comment>
<proteinExistence type="predicted"/>
<dbReference type="Proteomes" id="UP001596383">
    <property type="component" value="Unassembled WGS sequence"/>
</dbReference>
<protein>
    <submittedName>
        <fullName evidence="2">Polysaccharide pyruvyl transferase family protein</fullName>
        <ecNumber evidence="2">2.4.-.-</ecNumber>
    </submittedName>
</protein>
<dbReference type="EMBL" id="JBHSWV010000014">
    <property type="protein sequence ID" value="MFC6763699.1"/>
    <property type="molecule type" value="Genomic_DNA"/>
</dbReference>
<dbReference type="EC" id="2.4.-.-" evidence="2"/>
<keyword evidence="2" id="KW-0808">Transferase</keyword>
<feature type="domain" description="MTTase N-terminal" evidence="1">
    <location>
        <begin position="32"/>
        <end position="160"/>
    </location>
</feature>
<evidence type="ECO:0000313" key="3">
    <source>
        <dbReference type="Proteomes" id="UP001596383"/>
    </source>
</evidence>
<evidence type="ECO:0000259" key="1">
    <source>
        <dbReference type="PROSITE" id="PS51449"/>
    </source>
</evidence>
<accession>A0ABD5SFP0</accession>
<name>A0ABD5SFP0_9EURY</name>
<keyword evidence="3" id="KW-1185">Reference proteome</keyword>
<dbReference type="GO" id="GO:0016757">
    <property type="term" value="F:glycosyltransferase activity"/>
    <property type="evidence" value="ECO:0007669"/>
    <property type="project" value="UniProtKB-KW"/>
</dbReference>